<proteinExistence type="predicted"/>
<comment type="caution">
    <text evidence="1">The sequence shown here is derived from an EMBL/GenBank/DDBJ whole genome shotgun (WGS) entry which is preliminary data.</text>
</comment>
<evidence type="ECO:0000313" key="1">
    <source>
        <dbReference type="EMBL" id="MBD7952784.1"/>
    </source>
</evidence>
<sequence length="222" mass="24386">MLESHACADRLRPRWQALLPCLAIVALAACHPHGAEQDAGQNERGLAKLNPTPRQAHELVLKIADAPGPFAVVEGSAQYDVINEQECGRIVPATGRAGRITSRESVQLQKVGDNEFRGTVYLDLMQDEDYYDRGVCQWKFSGAGVLLKATGADAETRFLSFIEADRFVKGDTESQHYAHLGYPRDAMDNYADYGEDAPEGFKPELRGSLFSVTLVSPQPPSH</sequence>
<dbReference type="EMBL" id="JACSQS010000001">
    <property type="protein sequence ID" value="MBD7952784.1"/>
    <property type="molecule type" value="Genomic_DNA"/>
</dbReference>
<organism evidence="1 2">
    <name type="scientific">Stenotrophomonas lacuserhaii</name>
    <dbReference type="NCBI Taxonomy" id="2760084"/>
    <lineage>
        <taxon>Bacteria</taxon>
        <taxon>Pseudomonadati</taxon>
        <taxon>Pseudomonadota</taxon>
        <taxon>Gammaproteobacteria</taxon>
        <taxon>Lysobacterales</taxon>
        <taxon>Lysobacteraceae</taxon>
        <taxon>Stenotrophomonas</taxon>
    </lineage>
</organism>
<dbReference type="AlphaFoldDB" id="A0A8X8FR20"/>
<dbReference type="Proteomes" id="UP000636938">
    <property type="component" value="Unassembled WGS sequence"/>
</dbReference>
<protein>
    <submittedName>
        <fullName evidence="1">Uncharacterized protein</fullName>
    </submittedName>
</protein>
<keyword evidence="2" id="KW-1185">Reference proteome</keyword>
<name>A0A8X8FR20_9GAMM</name>
<dbReference type="RefSeq" id="WP_191768328.1">
    <property type="nucleotide sequence ID" value="NZ_JACSQS010000001.1"/>
</dbReference>
<evidence type="ECO:0000313" key="2">
    <source>
        <dbReference type="Proteomes" id="UP000636938"/>
    </source>
</evidence>
<accession>A0A8X8FR20</accession>
<reference evidence="1 2" key="1">
    <citation type="submission" date="2020-08" db="EMBL/GenBank/DDBJ databases">
        <title>A Genomic Blueprint of the Chicken Gut Microbiome.</title>
        <authorList>
            <person name="Gilroy R."/>
            <person name="Ravi A."/>
            <person name="Getino M."/>
            <person name="Pursley I."/>
            <person name="Horton D.L."/>
            <person name="Alikhan N.-F."/>
            <person name="Baker D."/>
            <person name="Gharbi K."/>
            <person name="Hall N."/>
            <person name="Watson M."/>
            <person name="Adriaenssens E.M."/>
            <person name="Foster-Nyarko E."/>
            <person name="Jarju S."/>
            <person name="Secka A."/>
            <person name="Antonio M."/>
            <person name="Oren A."/>
            <person name="Chaudhuri R."/>
            <person name="La Ragione R.M."/>
            <person name="Hildebrand F."/>
            <person name="Pallen M.J."/>
        </authorList>
    </citation>
    <scope>NUCLEOTIDE SEQUENCE [LARGE SCALE GENOMIC DNA]</scope>
    <source>
        <strain evidence="1 2">Sa5BUN4</strain>
    </source>
</reference>
<gene>
    <name evidence="1" type="ORF">H9654_01075</name>
</gene>